<dbReference type="AlphaFoldDB" id="H0JSM2"/>
<organism evidence="2 3">
    <name type="scientific">Rhodococcus pyridinivorans AK37</name>
    <dbReference type="NCBI Taxonomy" id="1114960"/>
    <lineage>
        <taxon>Bacteria</taxon>
        <taxon>Bacillati</taxon>
        <taxon>Actinomycetota</taxon>
        <taxon>Actinomycetes</taxon>
        <taxon>Mycobacteriales</taxon>
        <taxon>Nocardiaceae</taxon>
        <taxon>Rhodococcus</taxon>
    </lineage>
</organism>
<evidence type="ECO:0000313" key="3">
    <source>
        <dbReference type="Proteomes" id="UP000005064"/>
    </source>
</evidence>
<evidence type="ECO:0000256" key="1">
    <source>
        <dbReference type="SAM" id="MobiDB-lite"/>
    </source>
</evidence>
<feature type="region of interest" description="Disordered" evidence="1">
    <location>
        <begin position="113"/>
        <end position="142"/>
    </location>
</feature>
<proteinExistence type="predicted"/>
<evidence type="ECO:0000313" key="2">
    <source>
        <dbReference type="EMBL" id="EHK82987.1"/>
    </source>
</evidence>
<feature type="compositionally biased region" description="Polar residues" evidence="1">
    <location>
        <begin position="230"/>
        <end position="240"/>
    </location>
</feature>
<name>H0JSM2_9NOCA</name>
<feature type="region of interest" description="Disordered" evidence="1">
    <location>
        <begin position="214"/>
        <end position="240"/>
    </location>
</feature>
<feature type="region of interest" description="Disordered" evidence="1">
    <location>
        <begin position="276"/>
        <end position="298"/>
    </location>
</feature>
<dbReference type="Proteomes" id="UP000005064">
    <property type="component" value="Unassembled WGS sequence"/>
</dbReference>
<dbReference type="EMBL" id="AHBW01000043">
    <property type="protein sequence ID" value="EHK82987.1"/>
    <property type="molecule type" value="Genomic_DNA"/>
</dbReference>
<sequence length="298" mass="32543">MSAAGGSVRREFTYVHGHLPPGIPGAHGRCEVEGDARFGVRGVLGQIQLEAIEDRREVVGDRLRRRGCARVPDQTVAQTYRTQRPVVGADVVDGDQVQIERDHRGAVLHLRPGERNRQGHDGATGRQFHAGEQAPVRDDVDPSARDIRGQFGGGVQEGGSISGRDRKCECDDIGIATEFDVRPELELAGRECDLARRSRFHRFEILRCSGKRVRAQRHRGGKSQHEGATGTATGSGRCHSSSVFRPITRILQTRRQFGVTLRCCNGTTAGLDFSRRLESDESGGPVAEAARDRTVAAP</sequence>
<feature type="compositionally biased region" description="Basic and acidic residues" evidence="1">
    <location>
        <begin position="289"/>
        <end position="298"/>
    </location>
</feature>
<comment type="caution">
    <text evidence="2">The sequence shown here is derived from an EMBL/GenBank/DDBJ whole genome shotgun (WGS) entry which is preliminary data.</text>
</comment>
<reference evidence="2 3" key="1">
    <citation type="submission" date="2011-12" db="EMBL/GenBank/DDBJ databases">
        <authorList>
            <person name="Kriszt B."/>
            <person name="Tancsics A."/>
            <person name="Cserhati M."/>
            <person name="Toth A."/>
            <person name="Nagy I."/>
            <person name="Horvath B."/>
            <person name="Tamura T."/>
            <person name="Kukolya J."/>
            <person name="Szoboszlay S."/>
        </authorList>
    </citation>
    <scope>NUCLEOTIDE SEQUENCE [LARGE SCALE GENOMIC DNA]</scope>
    <source>
        <strain evidence="2 3">AK37</strain>
    </source>
</reference>
<accession>H0JSM2</accession>
<protein>
    <submittedName>
        <fullName evidence="2">Uncharacterized protein</fullName>
    </submittedName>
</protein>
<gene>
    <name evidence="2" type="ORF">AK37_13404</name>
</gene>